<protein>
    <submittedName>
        <fullName evidence="10">Efflux transporter outer membrane subunit</fullName>
    </submittedName>
</protein>
<gene>
    <name evidence="10" type="ORF">H3Z74_15785</name>
</gene>
<evidence type="ECO:0000256" key="1">
    <source>
        <dbReference type="ARBA" id="ARBA00004370"/>
    </source>
</evidence>
<keyword evidence="6 9" id="KW-0472">Membrane</keyword>
<keyword evidence="5 9" id="KW-0732">Signal</keyword>
<keyword evidence="3 9" id="KW-1134">Transmembrane beta strand</keyword>
<dbReference type="GO" id="GO:0015562">
    <property type="term" value="F:efflux transmembrane transporter activity"/>
    <property type="evidence" value="ECO:0007669"/>
    <property type="project" value="InterPro"/>
</dbReference>
<dbReference type="NCBIfam" id="TIGR01845">
    <property type="entry name" value="outer_NodT"/>
    <property type="match status" value="1"/>
</dbReference>
<evidence type="ECO:0000256" key="2">
    <source>
        <dbReference type="ARBA" id="ARBA00007613"/>
    </source>
</evidence>
<dbReference type="Gene3D" id="2.20.200.10">
    <property type="entry name" value="Outer membrane efflux proteins (OEP)"/>
    <property type="match status" value="1"/>
</dbReference>
<dbReference type="Pfam" id="PF02321">
    <property type="entry name" value="OEP"/>
    <property type="match status" value="2"/>
</dbReference>
<evidence type="ECO:0000256" key="7">
    <source>
        <dbReference type="ARBA" id="ARBA00023139"/>
    </source>
</evidence>
<reference evidence="10 11" key="1">
    <citation type="submission" date="2020-09" db="EMBL/GenBank/DDBJ databases">
        <title>Sphingomonas sp., a new species isolated from pork steak.</title>
        <authorList>
            <person name="Heidler von Heilborn D."/>
        </authorList>
    </citation>
    <scope>NUCLEOTIDE SEQUENCE [LARGE SCALE GENOMIC DNA]</scope>
    <source>
        <strain evidence="11">S8-3T</strain>
    </source>
</reference>
<organism evidence="10 11">
    <name type="scientific">Sphingomonas alpina</name>
    <dbReference type="NCBI Taxonomy" id="653931"/>
    <lineage>
        <taxon>Bacteria</taxon>
        <taxon>Pseudomonadati</taxon>
        <taxon>Pseudomonadota</taxon>
        <taxon>Alphaproteobacteria</taxon>
        <taxon>Sphingomonadales</taxon>
        <taxon>Sphingomonadaceae</taxon>
        <taxon>Sphingomonas</taxon>
    </lineage>
</organism>
<evidence type="ECO:0000256" key="5">
    <source>
        <dbReference type="ARBA" id="ARBA00022729"/>
    </source>
</evidence>
<dbReference type="PANTHER" id="PTHR30203">
    <property type="entry name" value="OUTER MEMBRANE CATION EFFLUX PROTEIN"/>
    <property type="match status" value="1"/>
</dbReference>
<dbReference type="GO" id="GO:0005886">
    <property type="term" value="C:plasma membrane"/>
    <property type="evidence" value="ECO:0007669"/>
    <property type="project" value="UniProtKB-SubCell"/>
</dbReference>
<evidence type="ECO:0000256" key="9">
    <source>
        <dbReference type="RuleBase" id="RU362097"/>
    </source>
</evidence>
<keyword evidence="7 9" id="KW-0564">Palmitate</keyword>
<dbReference type="SUPFAM" id="SSF56954">
    <property type="entry name" value="Outer membrane efflux proteins (OEP)"/>
    <property type="match status" value="1"/>
</dbReference>
<feature type="signal peptide" evidence="9">
    <location>
        <begin position="1"/>
        <end position="21"/>
    </location>
</feature>
<keyword evidence="4 9" id="KW-0812">Transmembrane</keyword>
<keyword evidence="11" id="KW-1185">Reference proteome</keyword>
<dbReference type="EMBL" id="CP061038">
    <property type="protein sequence ID" value="QNQ08219.1"/>
    <property type="molecule type" value="Genomic_DNA"/>
</dbReference>
<dbReference type="KEGG" id="spap:H3Z74_15785"/>
<evidence type="ECO:0000256" key="8">
    <source>
        <dbReference type="ARBA" id="ARBA00023288"/>
    </source>
</evidence>
<evidence type="ECO:0000313" key="11">
    <source>
        <dbReference type="Proteomes" id="UP000516148"/>
    </source>
</evidence>
<comment type="subcellular location">
    <subcellularLocation>
        <location evidence="9">Cell membrane</location>
        <topology evidence="9">Lipid-anchor</topology>
    </subcellularLocation>
    <subcellularLocation>
        <location evidence="1">Membrane</location>
    </subcellularLocation>
</comment>
<dbReference type="Gene3D" id="1.20.1600.10">
    <property type="entry name" value="Outer membrane efflux proteins (OEP)"/>
    <property type="match status" value="1"/>
</dbReference>
<evidence type="ECO:0000256" key="4">
    <source>
        <dbReference type="ARBA" id="ARBA00022692"/>
    </source>
</evidence>
<name>A0A7H0LEW6_9SPHN</name>
<dbReference type="Proteomes" id="UP000516148">
    <property type="component" value="Chromosome"/>
</dbReference>
<sequence length="489" mass="50739">MRRFSIPFSACPVALAAALLAAPLGGCVTVPDLGTKPEPRSAATLDSAQTLRTTAAATQAWPEPAWWTAFGDPQLNGLIDEALKASPDVAAAVARINAADALARQTGAALLPGLSVDGTAGGNKQSKNLGIPPQFVPDGIQDTGRLTATASFDLDLWGKNRAALAAATSEAEAARVDADQARLMLATNVATAYAELAQYHAERDVAVEALRVRGATAKLTAERVAVGVDALGSQRQAESRVPAARADIGALDEAIALTRNRLAALVGAGPDRGLTIARPTLAATSAGLPDNAGIDLIGRRPDIVAARLRAEAAAKRIKVARADFYPNINLSAVVGLQSLGLGQLFKGGSSYGNAGPAFSLPIFDGGRIRGRYVQARANYDTAVAQYDGVLITALREAADAVASQNALGQRLSQQREALTAAADASRIAALRYKGGLSTLLPVLTADDFELTTRRAVVDLEARRVALDIALIRAVGGGYRMTPKMMGEIK</sequence>
<dbReference type="AlphaFoldDB" id="A0A7H0LEW6"/>
<keyword evidence="8 9" id="KW-0449">Lipoprotein</keyword>
<evidence type="ECO:0000313" key="10">
    <source>
        <dbReference type="EMBL" id="QNQ08219.1"/>
    </source>
</evidence>
<dbReference type="PANTHER" id="PTHR30203:SF20">
    <property type="entry name" value="MULTIDRUG RESISTANCE OUTER MEMBRANE PROTEIN MDTP-RELATED"/>
    <property type="match status" value="1"/>
</dbReference>
<evidence type="ECO:0000256" key="3">
    <source>
        <dbReference type="ARBA" id="ARBA00022452"/>
    </source>
</evidence>
<feature type="chain" id="PRO_5029037804" evidence="9">
    <location>
        <begin position="22"/>
        <end position="489"/>
    </location>
</feature>
<dbReference type="InterPro" id="IPR003423">
    <property type="entry name" value="OMP_efflux"/>
</dbReference>
<comment type="similarity">
    <text evidence="2 9">Belongs to the outer membrane factor (OMF) (TC 1.B.17) family.</text>
</comment>
<accession>A0A7H0LEW6</accession>
<proteinExistence type="inferred from homology"/>
<dbReference type="RefSeq" id="WP_187760548.1">
    <property type="nucleotide sequence ID" value="NZ_CP061038.1"/>
</dbReference>
<dbReference type="InterPro" id="IPR010131">
    <property type="entry name" value="MdtP/NodT-like"/>
</dbReference>
<evidence type="ECO:0000256" key="6">
    <source>
        <dbReference type="ARBA" id="ARBA00023136"/>
    </source>
</evidence>